<dbReference type="KEGG" id="lpil:LIP_1894"/>
<dbReference type="EMBL" id="AP014924">
    <property type="protein sequence ID" value="BAS27735.1"/>
    <property type="molecule type" value="Genomic_DNA"/>
</dbReference>
<feature type="signal peptide" evidence="1">
    <location>
        <begin position="1"/>
        <end position="24"/>
    </location>
</feature>
<keyword evidence="3" id="KW-1185">Reference proteome</keyword>
<feature type="chain" id="PRO_5005487029" evidence="1">
    <location>
        <begin position="25"/>
        <end position="165"/>
    </location>
</feature>
<evidence type="ECO:0000256" key="1">
    <source>
        <dbReference type="SAM" id="SignalP"/>
    </source>
</evidence>
<sequence length="165" mass="16921">MKKWLTGLTGLAMALFLLSGSAAAESPELREDDIVIHANVAAYAALTLPESVDLNFTVNDAYTGGGWEYIATASGVTVGLHTNTSVDVTLTGGQIAGQQPTYTFSSTGFGFTWDSSRGSLSLSSGPHDATYLGTVDVSFVVKDLASVAAGGYEGTVTVTVSAPST</sequence>
<dbReference type="AlphaFoldDB" id="A0A0K2SKW4"/>
<protein>
    <submittedName>
        <fullName evidence="2">Uncharacterized protein</fullName>
    </submittedName>
</protein>
<reference evidence="3" key="1">
    <citation type="submission" date="2015-07" db="EMBL/GenBank/DDBJ databases">
        <title>Complete genome sequence and phylogenetic analysis of Limnochorda pilosa.</title>
        <authorList>
            <person name="Watanabe M."/>
            <person name="Kojima H."/>
            <person name="Fukui M."/>
        </authorList>
    </citation>
    <scope>NUCLEOTIDE SEQUENCE [LARGE SCALE GENOMIC DNA]</scope>
    <source>
        <strain evidence="3">HC45</strain>
    </source>
</reference>
<proteinExistence type="predicted"/>
<dbReference type="Proteomes" id="UP000065807">
    <property type="component" value="Chromosome"/>
</dbReference>
<dbReference type="RefSeq" id="WP_068137008.1">
    <property type="nucleotide sequence ID" value="NZ_AP014924.1"/>
</dbReference>
<gene>
    <name evidence="2" type="ORF">LIP_1894</name>
</gene>
<reference evidence="3" key="2">
    <citation type="journal article" date="2016" name="Int. J. Syst. Evol. Microbiol.">
        <title>Complete genome sequence and cell structure of Limnochorda pilosa, a Gram-negative spore-former within the phylum Firmicutes.</title>
        <authorList>
            <person name="Watanabe M."/>
            <person name="Kojima H."/>
            <person name="Fukui M."/>
        </authorList>
    </citation>
    <scope>NUCLEOTIDE SEQUENCE [LARGE SCALE GENOMIC DNA]</scope>
    <source>
        <strain evidence="3">HC45</strain>
    </source>
</reference>
<evidence type="ECO:0000313" key="2">
    <source>
        <dbReference type="EMBL" id="BAS27735.1"/>
    </source>
</evidence>
<accession>A0A0K2SKW4</accession>
<evidence type="ECO:0000313" key="3">
    <source>
        <dbReference type="Proteomes" id="UP000065807"/>
    </source>
</evidence>
<keyword evidence="1" id="KW-0732">Signal</keyword>
<name>A0A0K2SKW4_LIMPI</name>
<organism evidence="2 3">
    <name type="scientific">Limnochorda pilosa</name>
    <dbReference type="NCBI Taxonomy" id="1555112"/>
    <lineage>
        <taxon>Bacteria</taxon>
        <taxon>Bacillati</taxon>
        <taxon>Bacillota</taxon>
        <taxon>Limnochordia</taxon>
        <taxon>Limnochordales</taxon>
        <taxon>Limnochordaceae</taxon>
        <taxon>Limnochorda</taxon>
    </lineage>
</organism>